<dbReference type="RefSeq" id="WP_379593034.1">
    <property type="nucleotide sequence ID" value="NZ_JBHRTN010000004.1"/>
</dbReference>
<accession>A0ABV7FUC8</accession>
<evidence type="ECO:0000313" key="2">
    <source>
        <dbReference type="Proteomes" id="UP001595593"/>
    </source>
</evidence>
<protein>
    <submittedName>
        <fullName evidence="1">Uncharacterized protein</fullName>
    </submittedName>
</protein>
<evidence type="ECO:0000313" key="1">
    <source>
        <dbReference type="EMBL" id="MFC3123795.1"/>
    </source>
</evidence>
<dbReference type="EMBL" id="JBHRTN010000004">
    <property type="protein sequence ID" value="MFC3123795.1"/>
    <property type="molecule type" value="Genomic_DNA"/>
</dbReference>
<dbReference type="Proteomes" id="UP001595593">
    <property type="component" value="Unassembled WGS sequence"/>
</dbReference>
<proteinExistence type="predicted"/>
<reference evidence="2" key="1">
    <citation type="journal article" date="2019" name="Int. J. Syst. Evol. Microbiol.">
        <title>The Global Catalogue of Microorganisms (GCM) 10K type strain sequencing project: providing services to taxonomists for standard genome sequencing and annotation.</title>
        <authorList>
            <consortium name="The Broad Institute Genomics Platform"/>
            <consortium name="The Broad Institute Genome Sequencing Center for Infectious Disease"/>
            <person name="Wu L."/>
            <person name="Ma J."/>
        </authorList>
    </citation>
    <scope>NUCLEOTIDE SEQUENCE [LARGE SCALE GENOMIC DNA]</scope>
    <source>
        <strain evidence="2">KCTC 52094</strain>
    </source>
</reference>
<sequence length="193" mass="20573">MMQTNARPRFPENSLLAAMLNESAPHEARRALRRLRAEGAPAVAVEGDVTVLAGGLASSTVSQSPAVLDGLPPLFWLEAPRGHVPDQGGRSGWIVEGKPNGLVARRFGIAADSQALPEPEGIWTVRFGSDMEEDQETPVLRGLITAVSLPDMLSRMGEASPIVLMPAEAPDAHAGFLRGWRLLVALSSDSIPR</sequence>
<name>A0ABV7FUC8_9PROT</name>
<comment type="caution">
    <text evidence="1">The sequence shown here is derived from an EMBL/GenBank/DDBJ whole genome shotgun (WGS) entry which is preliminary data.</text>
</comment>
<organism evidence="1 2">
    <name type="scientific">Teichococcus globiformis</name>
    <dbReference type="NCBI Taxonomy" id="2307229"/>
    <lineage>
        <taxon>Bacteria</taxon>
        <taxon>Pseudomonadati</taxon>
        <taxon>Pseudomonadota</taxon>
        <taxon>Alphaproteobacteria</taxon>
        <taxon>Acetobacterales</taxon>
        <taxon>Roseomonadaceae</taxon>
        <taxon>Roseomonas</taxon>
    </lineage>
</organism>
<keyword evidence="2" id="KW-1185">Reference proteome</keyword>
<gene>
    <name evidence="1" type="ORF">ACFOD4_01875</name>
</gene>